<keyword evidence="3" id="KW-0949">S-adenosyl-L-methionine</keyword>
<dbReference type="PANTHER" id="PTHR43712">
    <property type="entry name" value="PUTATIVE (AFU_ORTHOLOGUE AFUA_4G14580)-RELATED"/>
    <property type="match status" value="1"/>
</dbReference>
<keyword evidence="8" id="KW-1185">Reference proteome</keyword>
<protein>
    <submittedName>
        <fullName evidence="7">S-adenosyl-L-methionine-dependent methyltransferase</fullName>
    </submittedName>
</protein>
<dbReference type="SUPFAM" id="SSF46785">
    <property type="entry name" value="Winged helix' DNA-binding domain"/>
    <property type="match status" value="1"/>
</dbReference>
<evidence type="ECO:0000256" key="1">
    <source>
        <dbReference type="ARBA" id="ARBA00022603"/>
    </source>
</evidence>
<proteinExistence type="predicted"/>
<dbReference type="InterPro" id="IPR036388">
    <property type="entry name" value="WH-like_DNA-bd_sf"/>
</dbReference>
<dbReference type="OrthoDB" id="1535081at2759"/>
<evidence type="ECO:0000256" key="4">
    <source>
        <dbReference type="PIRSR" id="PIRSR005739-1"/>
    </source>
</evidence>
<dbReference type="PROSITE" id="PS51683">
    <property type="entry name" value="SAM_OMT_II"/>
    <property type="match status" value="1"/>
</dbReference>
<dbReference type="PANTHER" id="PTHR43712:SF11">
    <property type="entry name" value="O-METHYLTRANSFERASE (AFU_ORTHOLOGUE AFUA_2G17820)-RELATED"/>
    <property type="match status" value="1"/>
</dbReference>
<dbReference type="Gene3D" id="3.40.50.150">
    <property type="entry name" value="Vaccinia Virus protein VP39"/>
    <property type="match status" value="1"/>
</dbReference>
<dbReference type="EMBL" id="MU251377">
    <property type="protein sequence ID" value="KAG9238008.1"/>
    <property type="molecule type" value="Genomic_DNA"/>
</dbReference>
<accession>A0A9P7YS06</accession>
<dbReference type="InterPro" id="IPR001077">
    <property type="entry name" value="COMT_C"/>
</dbReference>
<dbReference type="Pfam" id="PF08100">
    <property type="entry name" value="Dimerisation"/>
    <property type="match status" value="1"/>
</dbReference>
<dbReference type="GO" id="GO:0046983">
    <property type="term" value="F:protein dimerization activity"/>
    <property type="evidence" value="ECO:0007669"/>
    <property type="project" value="InterPro"/>
</dbReference>
<dbReference type="Pfam" id="PF00891">
    <property type="entry name" value="Methyltransf_2"/>
    <property type="match status" value="1"/>
</dbReference>
<evidence type="ECO:0000259" key="6">
    <source>
        <dbReference type="Pfam" id="PF08100"/>
    </source>
</evidence>
<reference evidence="7" key="1">
    <citation type="journal article" date="2021" name="IMA Fungus">
        <title>Genomic characterization of three marine fungi, including Emericellopsis atlantica sp. nov. with signatures of a generalist lifestyle and marine biomass degradation.</title>
        <authorList>
            <person name="Hagestad O.C."/>
            <person name="Hou L."/>
            <person name="Andersen J.H."/>
            <person name="Hansen E.H."/>
            <person name="Altermark B."/>
            <person name="Li C."/>
            <person name="Kuhnert E."/>
            <person name="Cox R.J."/>
            <person name="Crous P.W."/>
            <person name="Spatafora J.W."/>
            <person name="Lail K."/>
            <person name="Amirebrahimi M."/>
            <person name="Lipzen A."/>
            <person name="Pangilinan J."/>
            <person name="Andreopoulos W."/>
            <person name="Hayes R.D."/>
            <person name="Ng V."/>
            <person name="Grigoriev I.V."/>
            <person name="Jackson S.A."/>
            <person name="Sutton T.D.S."/>
            <person name="Dobson A.D.W."/>
            <person name="Rama T."/>
        </authorList>
    </citation>
    <scope>NUCLEOTIDE SEQUENCE</scope>
    <source>
        <strain evidence="7">TRa018bII</strain>
    </source>
</reference>
<dbReference type="PIRSF" id="PIRSF005739">
    <property type="entry name" value="O-mtase"/>
    <property type="match status" value="1"/>
</dbReference>
<keyword evidence="1 7" id="KW-0489">Methyltransferase</keyword>
<feature type="active site" description="Proton acceptor" evidence="4">
    <location>
        <position position="303"/>
    </location>
</feature>
<dbReference type="Proteomes" id="UP000824998">
    <property type="component" value="Unassembled WGS sequence"/>
</dbReference>
<dbReference type="InterPro" id="IPR036390">
    <property type="entry name" value="WH_DNA-bd_sf"/>
</dbReference>
<feature type="domain" description="O-methyltransferase dimerisation" evidence="6">
    <location>
        <begin position="53"/>
        <end position="131"/>
    </location>
</feature>
<dbReference type="InterPro" id="IPR012967">
    <property type="entry name" value="COMT_dimerisation"/>
</dbReference>
<gene>
    <name evidence="7" type="ORF">BJ875DRAFT_480817</name>
</gene>
<evidence type="ECO:0000259" key="5">
    <source>
        <dbReference type="Pfam" id="PF00891"/>
    </source>
</evidence>
<dbReference type="SUPFAM" id="SSF53335">
    <property type="entry name" value="S-adenosyl-L-methionine-dependent methyltransferases"/>
    <property type="match status" value="1"/>
</dbReference>
<name>A0A9P7YS06_9HELO</name>
<dbReference type="InterPro" id="IPR016461">
    <property type="entry name" value="COMT-like"/>
</dbReference>
<dbReference type="GO" id="GO:0032259">
    <property type="term" value="P:methylation"/>
    <property type="evidence" value="ECO:0007669"/>
    <property type="project" value="UniProtKB-KW"/>
</dbReference>
<dbReference type="GO" id="GO:0008171">
    <property type="term" value="F:O-methyltransferase activity"/>
    <property type="evidence" value="ECO:0007669"/>
    <property type="project" value="InterPro"/>
</dbReference>
<dbReference type="Gene3D" id="1.10.10.10">
    <property type="entry name" value="Winged helix-like DNA-binding domain superfamily/Winged helix DNA-binding domain"/>
    <property type="match status" value="1"/>
</dbReference>
<dbReference type="AlphaFoldDB" id="A0A9P7YS06"/>
<sequence length="397" mass="43993">MNITEVIASLKSIANSPASLREDERKELLASFDTLRVKLETPFESSLRFVFAPHQSVALEIAVDMKLFDASAALSAEKKEFTLHELVARMEGDVDPSLVLRIMRFLTSMALFFEVGPQQYAALPLSHAYTTASPLSSCVVHMTSQNKIMAALPSYFRERGYLSPDDAYNGPFQYAHQTPLHCFAWLATQPRLQDAFNIMMTLPRGDTPLKWFDIYPVTTKLAVASPDDVLLVDVGGGVGHDLIAFKSSFPDLEGGLVLQELPVVVDSIPRLPTGIHVVSHDMFTTPPPATFGARAYFLSNVLHDWPDKQASIILANVKEAMAPDSVLLVSENILPDWKVPIFNASADFVMMANFAALERTEGQYREFLEGAGFELVEVWKGEGVMDGRRLLEAVLKR</sequence>
<evidence type="ECO:0000313" key="7">
    <source>
        <dbReference type="EMBL" id="KAG9238008.1"/>
    </source>
</evidence>
<evidence type="ECO:0000313" key="8">
    <source>
        <dbReference type="Proteomes" id="UP000824998"/>
    </source>
</evidence>
<evidence type="ECO:0000256" key="3">
    <source>
        <dbReference type="ARBA" id="ARBA00022691"/>
    </source>
</evidence>
<comment type="caution">
    <text evidence="7">The sequence shown here is derived from an EMBL/GenBank/DDBJ whole genome shotgun (WGS) entry which is preliminary data.</text>
</comment>
<keyword evidence="2" id="KW-0808">Transferase</keyword>
<evidence type="ECO:0000256" key="2">
    <source>
        <dbReference type="ARBA" id="ARBA00022679"/>
    </source>
</evidence>
<feature type="domain" description="O-methyltransferase C-terminal" evidence="5">
    <location>
        <begin position="230"/>
        <end position="374"/>
    </location>
</feature>
<dbReference type="InterPro" id="IPR029063">
    <property type="entry name" value="SAM-dependent_MTases_sf"/>
</dbReference>
<organism evidence="7 8">
    <name type="scientific">Amylocarpus encephaloides</name>
    <dbReference type="NCBI Taxonomy" id="45428"/>
    <lineage>
        <taxon>Eukaryota</taxon>
        <taxon>Fungi</taxon>
        <taxon>Dikarya</taxon>
        <taxon>Ascomycota</taxon>
        <taxon>Pezizomycotina</taxon>
        <taxon>Leotiomycetes</taxon>
        <taxon>Helotiales</taxon>
        <taxon>Helotiales incertae sedis</taxon>
        <taxon>Amylocarpus</taxon>
    </lineage>
</organism>